<sequence length="55" mass="6233">MLKKEGGIWKLMSKSDPDKVLKNFGKTKPSDEEVNKQERRIQFFKHGGALSKGGK</sequence>
<evidence type="ECO:0000313" key="1">
    <source>
        <dbReference type="EMBL" id="UZV39679.1"/>
    </source>
</evidence>
<protein>
    <submittedName>
        <fullName evidence="1">Uncharacterized protein</fullName>
    </submittedName>
</protein>
<evidence type="ECO:0000313" key="2">
    <source>
        <dbReference type="Proteomes" id="UP001163735"/>
    </source>
</evidence>
<gene>
    <name evidence="1" type="ORF">APT65_00076</name>
</gene>
<dbReference type="EMBL" id="OP491958">
    <property type="protein sequence ID" value="UZV39679.1"/>
    <property type="molecule type" value="Genomic_DNA"/>
</dbReference>
<name>A0A9E8K2D0_9CAUD</name>
<accession>A0A9E8K2D0</accession>
<keyword evidence="2" id="KW-1185">Reference proteome</keyword>
<organism evidence="1 2">
    <name type="scientific">Aeromonas phage APT65</name>
    <dbReference type="NCBI Taxonomy" id="2982914"/>
    <lineage>
        <taxon>Viruses</taxon>
        <taxon>Duplodnaviria</taxon>
        <taxon>Heunggongvirae</taxon>
        <taxon>Uroviricota</taxon>
        <taxon>Caudoviricetes</taxon>
        <taxon>Aquaneticvirus</taxon>
        <taxon>Aquaneticvirus ApT65</taxon>
    </lineage>
</organism>
<dbReference type="Proteomes" id="UP001163735">
    <property type="component" value="Segment"/>
</dbReference>
<reference evidence="1" key="1">
    <citation type="submission" date="2022-09" db="EMBL/GenBank/DDBJ databases">
        <authorList>
            <person name="Cebeci A."/>
            <person name="Ture M."/>
            <person name="Alemdag M."/>
            <person name="Altinok I."/>
        </authorList>
    </citation>
    <scope>NUCLEOTIDE SEQUENCE</scope>
</reference>
<proteinExistence type="predicted"/>